<proteinExistence type="predicted"/>
<dbReference type="Gene3D" id="3.40.50.300">
    <property type="entry name" value="P-loop containing nucleotide triphosphate hydrolases"/>
    <property type="match status" value="1"/>
</dbReference>
<accession>A0A8S5SDA5</accession>
<reference evidence="1" key="1">
    <citation type="journal article" date="2021" name="Proc. Natl. Acad. Sci. U.S.A.">
        <title>A Catalog of Tens of Thousands of Viruses from Human Metagenomes Reveals Hidden Associations with Chronic Diseases.</title>
        <authorList>
            <person name="Tisza M.J."/>
            <person name="Buck C.B."/>
        </authorList>
    </citation>
    <scope>NUCLEOTIDE SEQUENCE</scope>
    <source>
        <strain evidence="1">Ctnpt50</strain>
    </source>
</reference>
<dbReference type="GO" id="GO:0016301">
    <property type="term" value="F:kinase activity"/>
    <property type="evidence" value="ECO:0007669"/>
    <property type="project" value="UniProtKB-KW"/>
</dbReference>
<dbReference type="InterPro" id="IPR027417">
    <property type="entry name" value="P-loop_NTPase"/>
</dbReference>
<keyword evidence="1" id="KW-0808">Transferase</keyword>
<evidence type="ECO:0000313" key="1">
    <source>
        <dbReference type="EMBL" id="DAF48912.1"/>
    </source>
</evidence>
<keyword evidence="1" id="KW-0418">Kinase</keyword>
<dbReference type="EMBL" id="BK032577">
    <property type="protein sequence ID" value="DAF48912.1"/>
    <property type="molecule type" value="Genomic_DNA"/>
</dbReference>
<organism evidence="1">
    <name type="scientific">Siphoviridae sp. ctnpt50</name>
    <dbReference type="NCBI Taxonomy" id="2827941"/>
    <lineage>
        <taxon>Viruses</taxon>
        <taxon>Duplodnaviria</taxon>
        <taxon>Heunggongvirae</taxon>
        <taxon>Uroviricota</taxon>
        <taxon>Caudoviricetes</taxon>
    </lineage>
</organism>
<name>A0A8S5SDA5_9CAUD</name>
<protein>
    <submittedName>
        <fullName evidence="1">Deoxynucleoside monophosphate kinase</fullName>
    </submittedName>
</protein>
<sequence>MKSTKIILFSGFARHGKDQSATFLKEELEKAEKTVLVYHFADALKSLCENSYNWIKGDKGPIGRTILQSVGTYYRQNNPQCWVNIARQIALGCSEEYMLIPDCRYKNEAFGFLDFDYKNIRVERPNFDNGLTPEQKSHISETEMSTFSEYDGVIINNGSLDDLREKVKQAFQLEVE</sequence>